<gene>
    <name evidence="2" type="ORF">FXO26_09240</name>
</gene>
<comment type="caution">
    <text evidence="2">The sequence shown here is derived from an EMBL/GenBank/DDBJ whole genome shotgun (WGS) entry which is preliminary data.</text>
</comment>
<accession>A0A5D3GCJ4</accession>
<dbReference type="Proteomes" id="UP000324029">
    <property type="component" value="Unassembled WGS sequence"/>
</dbReference>
<evidence type="ECO:0000256" key="1">
    <source>
        <dbReference type="SAM" id="MobiDB-lite"/>
    </source>
</evidence>
<evidence type="ECO:0000313" key="2">
    <source>
        <dbReference type="EMBL" id="TYK58191.1"/>
    </source>
</evidence>
<sequence>MQFVDLQHSQYLFNPPAGTGSNVGAGLPAMQATRCLCDTEVTPSQASQLPHKAVRVSVSDRGRPRSPAHFPAPVPATLRPIRCPGATR</sequence>
<evidence type="ECO:0000313" key="3">
    <source>
        <dbReference type="Proteomes" id="UP000324029"/>
    </source>
</evidence>
<dbReference type="EMBL" id="VSRO01000004">
    <property type="protein sequence ID" value="TYK58191.1"/>
    <property type="molecule type" value="Genomic_DNA"/>
</dbReference>
<proteinExistence type="predicted"/>
<feature type="region of interest" description="Disordered" evidence="1">
    <location>
        <begin position="58"/>
        <end position="88"/>
    </location>
</feature>
<dbReference type="AlphaFoldDB" id="A0A5D3GCJ4"/>
<protein>
    <submittedName>
        <fullName evidence="2">Uncharacterized protein</fullName>
    </submittedName>
</protein>
<name>A0A5D3GCJ4_9PSED</name>
<reference evidence="2 3" key="1">
    <citation type="submission" date="2019-08" db="EMBL/GenBank/DDBJ databases">
        <title>Subclass B2 metallo-beta lactamase from Pseudomonas synxantha.</title>
        <authorList>
            <person name="Poirel L."/>
            <person name="Palmieri M."/>
            <person name="Masseron A."/>
            <person name="Perreten V."/>
            <person name="Nordman P."/>
        </authorList>
    </citation>
    <scope>NUCLEOTIDE SEQUENCE [LARGE SCALE GENOMIC DNA]</scope>
    <source>
        <strain evidence="2 3">MCP106</strain>
    </source>
</reference>
<reference evidence="2 3" key="2">
    <citation type="submission" date="2019-08" db="EMBL/GenBank/DDBJ databases">
        <authorList>
            <person name="Brilhante M."/>
            <person name="Perreten V."/>
        </authorList>
    </citation>
    <scope>NUCLEOTIDE SEQUENCE [LARGE SCALE GENOMIC DNA]</scope>
    <source>
        <strain evidence="2 3">MCP106</strain>
    </source>
</reference>
<organism evidence="2 3">
    <name type="scientific">Pseudomonas synxantha</name>
    <dbReference type="NCBI Taxonomy" id="47883"/>
    <lineage>
        <taxon>Bacteria</taxon>
        <taxon>Pseudomonadati</taxon>
        <taxon>Pseudomonadota</taxon>
        <taxon>Gammaproteobacteria</taxon>
        <taxon>Pseudomonadales</taxon>
        <taxon>Pseudomonadaceae</taxon>
        <taxon>Pseudomonas</taxon>
    </lineage>
</organism>